<keyword evidence="9 10" id="KW-0496">Mitochondrion</keyword>
<dbReference type="PANTHER" id="PTHR11058">
    <property type="entry name" value="NADH-UBIQUINONE OXIDOREDUCTASE CHAIN 3"/>
    <property type="match status" value="1"/>
</dbReference>
<keyword evidence="9" id="KW-0520">NAD</keyword>
<gene>
    <name evidence="10" type="primary">ND3</name>
</gene>
<feature type="transmembrane region" description="Helical" evidence="9">
    <location>
        <begin position="57"/>
        <end position="80"/>
    </location>
</feature>
<organism evidence="10">
    <name type="scientific">Halice sp. JL-2018</name>
    <dbReference type="NCBI Taxonomy" id="2528348"/>
    <lineage>
        <taxon>Eukaryota</taxon>
        <taxon>Metazoa</taxon>
        <taxon>Ecdysozoa</taxon>
        <taxon>Arthropoda</taxon>
        <taxon>Crustacea</taxon>
        <taxon>Multicrustacea</taxon>
        <taxon>Malacostraca</taxon>
        <taxon>Eumalacostraca</taxon>
        <taxon>Peracarida</taxon>
        <taxon>Amphipoda</taxon>
        <taxon>Amphilochidea</taxon>
        <taxon>Lysianassida</taxon>
        <taxon>Synopiidira</taxon>
        <taxon>Dexaminoidea</taxon>
        <taxon>Pardaliscidae</taxon>
        <taxon>Halice</taxon>
    </lineage>
</organism>
<keyword evidence="9" id="KW-0830">Ubiquinone</keyword>
<proteinExistence type="inferred from homology"/>
<sequence>MYTVLSVSLFSFIVAYGIMLLALMLGIKSKKTREKLSSFECGFDPMTKVRAPFSLKFFLITIIFLIFDVEIALLLPLGVVMDSLSYIYLSVTCLFIILILIVGLFHEWNEGALDWNY</sequence>
<comment type="similarity">
    <text evidence="2 9">Belongs to the complex I subunit 3 family.</text>
</comment>
<keyword evidence="5 9" id="KW-0812">Transmembrane</keyword>
<evidence type="ECO:0000256" key="4">
    <source>
        <dbReference type="ARBA" id="ARBA00022448"/>
    </source>
</evidence>
<dbReference type="InterPro" id="IPR000440">
    <property type="entry name" value="NADH_UbQ/plastoQ_OxRdtase_su3"/>
</dbReference>
<evidence type="ECO:0000256" key="7">
    <source>
        <dbReference type="ARBA" id="ARBA00023136"/>
    </source>
</evidence>
<accession>A0A3Q8M498</accession>
<evidence type="ECO:0000256" key="8">
    <source>
        <dbReference type="ARBA" id="ARBA00049551"/>
    </source>
</evidence>
<keyword evidence="9" id="KW-1278">Translocase</keyword>
<evidence type="ECO:0000256" key="9">
    <source>
        <dbReference type="RuleBase" id="RU003640"/>
    </source>
</evidence>
<keyword evidence="6 9" id="KW-1133">Transmembrane helix</keyword>
<dbReference type="GO" id="GO:0031966">
    <property type="term" value="C:mitochondrial membrane"/>
    <property type="evidence" value="ECO:0007669"/>
    <property type="project" value="UniProtKB-SubCell"/>
</dbReference>
<dbReference type="Gene3D" id="1.20.58.1610">
    <property type="entry name" value="NADH:ubiquinone/plastoquinone oxidoreductase, chain 3"/>
    <property type="match status" value="1"/>
</dbReference>
<evidence type="ECO:0000256" key="6">
    <source>
        <dbReference type="ARBA" id="ARBA00022989"/>
    </source>
</evidence>
<evidence type="ECO:0000256" key="2">
    <source>
        <dbReference type="ARBA" id="ARBA00008472"/>
    </source>
</evidence>
<geneLocation type="mitochondrion" evidence="10"/>
<evidence type="ECO:0000256" key="5">
    <source>
        <dbReference type="ARBA" id="ARBA00022692"/>
    </source>
</evidence>
<keyword evidence="9" id="KW-0679">Respiratory chain</keyword>
<dbReference type="GO" id="GO:0008137">
    <property type="term" value="F:NADH dehydrogenase (ubiquinone) activity"/>
    <property type="evidence" value="ECO:0007669"/>
    <property type="project" value="UniProtKB-UniRule"/>
</dbReference>
<dbReference type="PANTHER" id="PTHR11058:SF9">
    <property type="entry name" value="NADH-UBIQUINONE OXIDOREDUCTASE CHAIN 3"/>
    <property type="match status" value="1"/>
</dbReference>
<protein>
    <recommendedName>
        <fullName evidence="3 9">NADH-ubiquinone oxidoreductase chain 3</fullName>
        <ecNumber evidence="9">7.1.1.2</ecNumber>
    </recommendedName>
</protein>
<comment type="subcellular location">
    <subcellularLocation>
        <location evidence="1">Membrane</location>
    </subcellularLocation>
    <subcellularLocation>
        <location evidence="9">Mitochondrion membrane</location>
        <topology evidence="9">Multi-pass membrane protein</topology>
    </subcellularLocation>
</comment>
<feature type="transmembrane region" description="Helical" evidence="9">
    <location>
        <begin position="6"/>
        <end position="27"/>
    </location>
</feature>
<comment type="catalytic activity">
    <reaction evidence="8 9">
        <text>a ubiquinone + NADH + 5 H(+)(in) = a ubiquinol + NAD(+) + 4 H(+)(out)</text>
        <dbReference type="Rhea" id="RHEA:29091"/>
        <dbReference type="Rhea" id="RHEA-COMP:9565"/>
        <dbReference type="Rhea" id="RHEA-COMP:9566"/>
        <dbReference type="ChEBI" id="CHEBI:15378"/>
        <dbReference type="ChEBI" id="CHEBI:16389"/>
        <dbReference type="ChEBI" id="CHEBI:17976"/>
        <dbReference type="ChEBI" id="CHEBI:57540"/>
        <dbReference type="ChEBI" id="CHEBI:57945"/>
        <dbReference type="EC" id="7.1.1.2"/>
    </reaction>
</comment>
<dbReference type="EC" id="7.1.1.2" evidence="9"/>
<dbReference type="Pfam" id="PF00507">
    <property type="entry name" value="Oxidored_q4"/>
    <property type="match status" value="1"/>
</dbReference>
<name>A0A3Q8M498_9CRUS</name>
<reference evidence="10" key="2">
    <citation type="journal article" date="2019" name="Sci. Rep.">
        <title>Characterization of the mitochondrial genome of an ancient amphipod Halice sp. MT-2017 (Pardaliscidae) from 10,908 m in the Mariana Trench.</title>
        <authorList>
            <person name="Li J.Y."/>
            <person name="Zeng C."/>
            <person name="Yan G.Y."/>
            <person name="He L.S."/>
        </authorList>
    </citation>
    <scope>NUCLEOTIDE SEQUENCE</scope>
</reference>
<keyword evidence="7 9" id="KW-0472">Membrane</keyword>
<comment type="function">
    <text evidence="9">Core subunit of the mitochondrial membrane respiratory chain NADH dehydrogenase (Complex I) which catalyzes electron transfer from NADH through the respiratory chain, using ubiquinone as an electron acceptor. Essential for the catalytic activity of complex I.</text>
</comment>
<evidence type="ECO:0000313" key="10">
    <source>
        <dbReference type="EMBL" id="AZH08544.1"/>
    </source>
</evidence>
<evidence type="ECO:0000256" key="1">
    <source>
        <dbReference type="ARBA" id="ARBA00004370"/>
    </source>
</evidence>
<keyword evidence="4 9" id="KW-0813">Transport</keyword>
<reference evidence="10" key="1">
    <citation type="submission" date="2018-05" db="EMBL/GenBank/DDBJ databases">
        <authorList>
            <person name="Li J."/>
        </authorList>
    </citation>
    <scope>NUCLEOTIDE SEQUENCE</scope>
</reference>
<dbReference type="EMBL" id="MH294484">
    <property type="protein sequence ID" value="AZH08544.1"/>
    <property type="molecule type" value="Genomic_DNA"/>
</dbReference>
<feature type="transmembrane region" description="Helical" evidence="9">
    <location>
        <begin position="86"/>
        <end position="105"/>
    </location>
</feature>
<dbReference type="InterPro" id="IPR038430">
    <property type="entry name" value="NDAH_ubi_oxred_su3_sf"/>
</dbReference>
<keyword evidence="9" id="KW-0249">Electron transport</keyword>
<dbReference type="AlphaFoldDB" id="A0A3Q8M498"/>
<evidence type="ECO:0000256" key="3">
    <source>
        <dbReference type="ARBA" id="ARBA00021007"/>
    </source>
</evidence>
<dbReference type="GO" id="GO:0030964">
    <property type="term" value="C:NADH dehydrogenase complex"/>
    <property type="evidence" value="ECO:0007669"/>
    <property type="project" value="TreeGrafter"/>
</dbReference>